<dbReference type="InterPro" id="IPR052379">
    <property type="entry name" value="Type_VII_TA_RNase"/>
</dbReference>
<dbReference type="eggNOG" id="arCOG02108">
    <property type="taxonomic scope" value="Archaea"/>
</dbReference>
<organism evidence="6 7">
    <name type="scientific">Natronomonas moolapensis (strain DSM 18674 / CECT 7526 / JCM 14361 / 8.8.11)</name>
    <dbReference type="NCBI Taxonomy" id="268739"/>
    <lineage>
        <taxon>Archaea</taxon>
        <taxon>Methanobacteriati</taxon>
        <taxon>Methanobacteriota</taxon>
        <taxon>Stenosarchaea group</taxon>
        <taxon>Halobacteria</taxon>
        <taxon>Halobacteriales</taxon>
        <taxon>Natronomonadaceae</taxon>
        <taxon>Natronomonas</taxon>
    </lineage>
</organism>
<dbReference type="NCBIfam" id="NF047751">
    <property type="entry name" value="HepT_toxin"/>
    <property type="match status" value="1"/>
</dbReference>
<evidence type="ECO:0000256" key="2">
    <source>
        <dbReference type="ARBA" id="ARBA00022649"/>
    </source>
</evidence>
<dbReference type="GO" id="GO:0004540">
    <property type="term" value="F:RNA nuclease activity"/>
    <property type="evidence" value="ECO:0007669"/>
    <property type="project" value="InterPro"/>
</dbReference>
<accession>M1XPX4</accession>
<dbReference type="GeneID" id="14651011"/>
<dbReference type="GO" id="GO:0016787">
    <property type="term" value="F:hydrolase activity"/>
    <property type="evidence" value="ECO:0007669"/>
    <property type="project" value="UniProtKB-KW"/>
</dbReference>
<dbReference type="Pfam" id="PF01934">
    <property type="entry name" value="HepT-like"/>
    <property type="match status" value="1"/>
</dbReference>
<dbReference type="STRING" id="268739.Nmlp_1966"/>
<dbReference type="InterPro" id="IPR037038">
    <property type="entry name" value="HepT-like_sf"/>
</dbReference>
<dbReference type="KEGG" id="nmo:Nmlp_1966"/>
<dbReference type="HOGENOM" id="CLU_142825_1_0_2"/>
<keyword evidence="4" id="KW-0378">Hydrolase</keyword>
<dbReference type="EMBL" id="HF582854">
    <property type="protein sequence ID" value="CCQ36151.1"/>
    <property type="molecule type" value="Genomic_DNA"/>
</dbReference>
<proteinExistence type="inferred from homology"/>
<dbReference type="InterPro" id="IPR008201">
    <property type="entry name" value="HepT-like"/>
</dbReference>
<evidence type="ECO:0000256" key="3">
    <source>
        <dbReference type="ARBA" id="ARBA00022722"/>
    </source>
</evidence>
<keyword evidence="2" id="KW-1277">Toxin-antitoxin system</keyword>
<keyword evidence="7" id="KW-1185">Reference proteome</keyword>
<name>M1XPX4_NATM8</name>
<evidence type="ECO:0000256" key="5">
    <source>
        <dbReference type="ARBA" id="ARBA00024207"/>
    </source>
</evidence>
<comment type="similarity">
    <text evidence="5">Belongs to the HepT RNase toxin family.</text>
</comment>
<dbReference type="Proteomes" id="UP000011867">
    <property type="component" value="Chromosome"/>
</dbReference>
<keyword evidence="3" id="KW-0540">Nuclease</keyword>
<dbReference type="AlphaFoldDB" id="M1XPX4"/>
<sequence>MTLSDDDIERIVSAVETMEASLAVLAGKQSLSRKEFTTDRAARDIVERRFVKLTEAALDIARTLVSQKRGAQPDSNPAVMVALGHMDVLDDATTEKMTQAARFRNVLAHTYGNAIKHDDGYDALQELDRYRDFLFAVREYLDDSGVLE</sequence>
<dbReference type="GO" id="GO:0110001">
    <property type="term" value="C:toxin-antitoxin complex"/>
    <property type="evidence" value="ECO:0007669"/>
    <property type="project" value="InterPro"/>
</dbReference>
<dbReference type="PANTHER" id="PTHR33397">
    <property type="entry name" value="UPF0331 PROTEIN YUTE"/>
    <property type="match status" value="1"/>
</dbReference>
<evidence type="ECO:0000256" key="1">
    <source>
        <dbReference type="ARBA" id="ARBA00022553"/>
    </source>
</evidence>
<dbReference type="PANTHER" id="PTHR33397:SF5">
    <property type="entry name" value="RNASE YUTE-RELATED"/>
    <property type="match status" value="1"/>
</dbReference>
<evidence type="ECO:0000256" key="4">
    <source>
        <dbReference type="ARBA" id="ARBA00022801"/>
    </source>
</evidence>
<dbReference type="RefSeq" id="WP_015408969.1">
    <property type="nucleotide sequence ID" value="NC_020388.1"/>
</dbReference>
<reference evidence="6 7" key="1">
    <citation type="journal article" date="2013" name="Genome Announc.">
        <title>Genome of the haloarchaeon Natronomonas moolapensis, a neutrophilic member of a previously haloalkaliphilic genus.</title>
        <authorList>
            <person name="Dyall-Smith M.L."/>
            <person name="Pfeiffer F."/>
            <person name="Oberwinkler T."/>
            <person name="Klee K."/>
            <person name="Rampp M."/>
            <person name="Palm P."/>
            <person name="Gross K."/>
            <person name="Schuster S.C."/>
            <person name="Oesterhelt D."/>
        </authorList>
    </citation>
    <scope>NUCLEOTIDE SEQUENCE [LARGE SCALE GENOMIC DNA]</scope>
    <source>
        <strain evidence="7">DSM 18674 / JCM 14361 / 8.8.11</strain>
    </source>
</reference>
<dbReference type="Gene3D" id="1.20.120.580">
    <property type="entry name" value="bsu32300-like"/>
    <property type="match status" value="1"/>
</dbReference>
<evidence type="ECO:0000313" key="6">
    <source>
        <dbReference type="EMBL" id="CCQ36151.1"/>
    </source>
</evidence>
<dbReference type="OrthoDB" id="25331at2157"/>
<keyword evidence="1" id="KW-0597">Phosphoprotein</keyword>
<protein>
    <submittedName>
        <fullName evidence="6">DUF86 family protein</fullName>
    </submittedName>
</protein>
<evidence type="ECO:0000313" key="7">
    <source>
        <dbReference type="Proteomes" id="UP000011867"/>
    </source>
</evidence>
<gene>
    <name evidence="6" type="ordered locus">Nmlp_1966</name>
</gene>